<feature type="coiled-coil region" evidence="12">
    <location>
        <begin position="96"/>
        <end position="123"/>
    </location>
</feature>
<keyword evidence="9 11" id="KW-0131">Cell cycle</keyword>
<dbReference type="SUPFAM" id="SSF143026">
    <property type="entry name" value="Kinetochore globular domain"/>
    <property type="match status" value="1"/>
</dbReference>
<dbReference type="GO" id="GO:0007059">
    <property type="term" value="P:chromosome segregation"/>
    <property type="evidence" value="ECO:0007669"/>
    <property type="project" value="TreeGrafter"/>
</dbReference>
<evidence type="ECO:0000256" key="10">
    <source>
        <dbReference type="ARBA" id="ARBA00023328"/>
    </source>
</evidence>
<comment type="subcellular location">
    <subcellularLocation>
        <location evidence="1">Cytoplasm</location>
        <location evidence="1">Cytoskeleton</location>
        <location evidence="1">Microtubule organizing center</location>
    </subcellularLocation>
    <subcellularLocation>
        <location evidence="11">Nucleus</location>
    </subcellularLocation>
    <subcellularLocation>
        <location evidence="11">Chromosome</location>
        <location evidence="11">Centromere</location>
        <location evidence="11">Kinetochore</location>
    </subcellularLocation>
</comment>
<evidence type="ECO:0000256" key="4">
    <source>
        <dbReference type="ARBA" id="ARBA00022618"/>
    </source>
</evidence>
<dbReference type="PANTHER" id="PTHR22142">
    <property type="match status" value="1"/>
</dbReference>
<dbReference type="AlphaFoldDB" id="A0A0F8UDY9"/>
<keyword evidence="6 11" id="KW-0995">Kinetochore</keyword>
<keyword evidence="7 12" id="KW-0175">Coiled coil</keyword>
<keyword evidence="8 11" id="KW-0539">Nucleus</keyword>
<dbReference type="Pfam" id="PF08286">
    <property type="entry name" value="Spc24"/>
    <property type="match status" value="1"/>
</dbReference>
<dbReference type="VEuPathDB" id="FungiDB:P175DRAFT_0503126"/>
<keyword evidence="4 11" id="KW-0132">Cell division</keyword>
<name>A0A0F8UDY9_9EURO</name>
<proteinExistence type="inferred from homology"/>
<sequence>MLLDENPADLIHHTIGNFNIQPDKQAVSRVNDSLTTLQQSRDLRIREAESSLRKLSRHLQSLSTQHEEAVIAHDAGRHAAAMVELDTKKFRIAKAASELEIESERLESELEMLKDRLADLEAQGLEGDEVTRREREADDAILLRLKIYRSLGIDIEPDDAGIFTKAVIRNSRKGDVHVVNLDPKFSRFFYSNYFWSTMQATSSSFSPRAIEYRTSTPNPAIPSSSCTLAFHKTCLNLPSLSIIIHTNGTVLRPNASRTPFVASRGLTTTPTTRPCAAAAAAAAAATPSTSRTTLGPIFVFSALHCTTARTAGLVTGPAACHVPVRSMPASSRPPIR</sequence>
<comment type="caution">
    <text evidence="13">The sequence shown here is derived from an EMBL/GenBank/DDBJ whole genome shotgun (WGS) entry which is preliminary data.</text>
</comment>
<dbReference type="GO" id="GO:0051301">
    <property type="term" value="P:cell division"/>
    <property type="evidence" value="ECO:0007669"/>
    <property type="project" value="UniProtKB-UniRule"/>
</dbReference>
<keyword evidence="10 11" id="KW-0137">Centromere</keyword>
<reference evidence="13 14" key="1">
    <citation type="submission" date="2015-02" db="EMBL/GenBank/DDBJ databases">
        <title>Draft Genome Sequences of Two Closely-Related Aflatoxigenic Aspergillus Species Obtained from the Cote d'Ivoire.</title>
        <authorList>
            <person name="Moore G.G."/>
            <person name="Beltz S.B."/>
            <person name="Mack B.M."/>
        </authorList>
    </citation>
    <scope>NUCLEOTIDE SEQUENCE [LARGE SCALE GENOMIC DNA]</scope>
    <source>
        <strain evidence="13 14">SRRC1432</strain>
    </source>
</reference>
<dbReference type="Gene3D" id="3.30.160.430">
    <property type="match status" value="1"/>
</dbReference>
<dbReference type="GO" id="GO:0031262">
    <property type="term" value="C:Ndc80 complex"/>
    <property type="evidence" value="ECO:0007669"/>
    <property type="project" value="TreeGrafter"/>
</dbReference>
<accession>A0A0F8UDY9</accession>
<evidence type="ECO:0000256" key="11">
    <source>
        <dbReference type="RuleBase" id="RU368011"/>
    </source>
</evidence>
<dbReference type="Proteomes" id="UP000034947">
    <property type="component" value="Unassembled WGS sequence"/>
</dbReference>
<dbReference type="GO" id="GO:0008017">
    <property type="term" value="F:microtubule binding"/>
    <property type="evidence" value="ECO:0007669"/>
    <property type="project" value="TreeGrafter"/>
</dbReference>
<evidence type="ECO:0000256" key="12">
    <source>
        <dbReference type="SAM" id="Coils"/>
    </source>
</evidence>
<comment type="similarity">
    <text evidence="2 11">Belongs to the SPC24 family.</text>
</comment>
<gene>
    <name evidence="13" type="ORF">AOCH_004437</name>
</gene>
<evidence type="ECO:0000313" key="13">
    <source>
        <dbReference type="EMBL" id="KKK17949.1"/>
    </source>
</evidence>
<dbReference type="GO" id="GO:0005634">
    <property type="term" value="C:nucleus"/>
    <property type="evidence" value="ECO:0007669"/>
    <property type="project" value="UniProtKB-SubCell"/>
</dbReference>
<evidence type="ECO:0000256" key="3">
    <source>
        <dbReference type="ARBA" id="ARBA00022454"/>
    </source>
</evidence>
<dbReference type="InterPro" id="IPR038066">
    <property type="entry name" value="Spc24_Fungi_globular_sf"/>
</dbReference>
<dbReference type="GO" id="GO:0005815">
    <property type="term" value="C:microtubule organizing center"/>
    <property type="evidence" value="ECO:0007669"/>
    <property type="project" value="UniProtKB-SubCell"/>
</dbReference>
<evidence type="ECO:0000313" key="14">
    <source>
        <dbReference type="Proteomes" id="UP000034947"/>
    </source>
</evidence>
<evidence type="ECO:0000256" key="2">
    <source>
        <dbReference type="ARBA" id="ARBA00007804"/>
    </source>
</evidence>
<dbReference type="CDD" id="cd11565">
    <property type="entry name" value="RWD_Spc24"/>
    <property type="match status" value="1"/>
</dbReference>
<keyword evidence="5 11" id="KW-0498">Mitosis</keyword>
<dbReference type="PANTHER" id="PTHR22142:SF2">
    <property type="entry name" value="KINETOCHORE PROTEIN SPC24"/>
    <property type="match status" value="1"/>
</dbReference>
<comment type="function">
    <text evidence="11">Acts as a component of the essential kinetochore-associated NDC80 complex, which is required for chromosome segregation and spindle checkpoint activity.</text>
</comment>
<evidence type="ECO:0000256" key="6">
    <source>
        <dbReference type="ARBA" id="ARBA00022838"/>
    </source>
</evidence>
<evidence type="ECO:0000256" key="5">
    <source>
        <dbReference type="ARBA" id="ARBA00022776"/>
    </source>
</evidence>
<dbReference type="OrthoDB" id="3344830at2759"/>
<dbReference type="EMBL" id="JYKN01002029">
    <property type="protein sequence ID" value="KKK17949.1"/>
    <property type="molecule type" value="Genomic_DNA"/>
</dbReference>
<evidence type="ECO:0000256" key="9">
    <source>
        <dbReference type="ARBA" id="ARBA00023306"/>
    </source>
</evidence>
<dbReference type="InterPro" id="IPR013252">
    <property type="entry name" value="Ndc80_Spc24"/>
</dbReference>
<protein>
    <recommendedName>
        <fullName evidence="11">Kinetochore protein Spc24</fullName>
    </recommendedName>
</protein>
<evidence type="ECO:0000256" key="8">
    <source>
        <dbReference type="ARBA" id="ARBA00023242"/>
    </source>
</evidence>
<evidence type="ECO:0000256" key="7">
    <source>
        <dbReference type="ARBA" id="ARBA00023054"/>
    </source>
</evidence>
<keyword evidence="14" id="KW-1185">Reference proteome</keyword>
<comment type="subunit">
    <text evidence="11">Component of the NDC80 complex.</text>
</comment>
<keyword evidence="3 11" id="KW-0158">Chromosome</keyword>
<organism evidence="13 14">
    <name type="scientific">Aspergillus ochraceoroseus</name>
    <dbReference type="NCBI Taxonomy" id="138278"/>
    <lineage>
        <taxon>Eukaryota</taxon>
        <taxon>Fungi</taxon>
        <taxon>Dikarya</taxon>
        <taxon>Ascomycota</taxon>
        <taxon>Pezizomycotina</taxon>
        <taxon>Eurotiomycetes</taxon>
        <taxon>Eurotiomycetidae</taxon>
        <taxon>Eurotiales</taxon>
        <taxon>Aspergillaceae</taxon>
        <taxon>Aspergillus</taxon>
        <taxon>Aspergillus subgen. Nidulantes</taxon>
    </lineage>
</organism>
<evidence type="ECO:0000256" key="1">
    <source>
        <dbReference type="ARBA" id="ARBA00004267"/>
    </source>
</evidence>